<dbReference type="Proteomes" id="UP001235939">
    <property type="component" value="Chromosome 18"/>
</dbReference>
<feature type="region of interest" description="Disordered" evidence="1">
    <location>
        <begin position="1"/>
        <end position="169"/>
    </location>
</feature>
<keyword evidence="3" id="KW-1185">Reference proteome</keyword>
<accession>A0ABY6LI64</accession>
<gene>
    <name evidence="2" type="ORF">LAZ67_18001215</name>
</gene>
<sequence>MAELVGISSAEQVPERPSILSQTGEELSPKNGTQKENSKKSSEREDHANLPASGKHVNPAAARDVTAPTTADSSSANSANPASLIWGDTEMAEMESNDGYTFVRRNKKRRLSSTSPEHATRQPNKPGEQRSSQQRKRPTGPRAVPPKEIKATRANIAEAKARQTSSTHENYIFVKLCPDIPDYS</sequence>
<feature type="compositionally biased region" description="Polar residues" evidence="1">
    <location>
        <begin position="112"/>
        <end position="123"/>
    </location>
</feature>
<evidence type="ECO:0000256" key="1">
    <source>
        <dbReference type="SAM" id="MobiDB-lite"/>
    </source>
</evidence>
<feature type="compositionally biased region" description="Low complexity" evidence="1">
    <location>
        <begin position="66"/>
        <end position="83"/>
    </location>
</feature>
<dbReference type="EMBL" id="CP092880">
    <property type="protein sequence ID" value="UYV79966.1"/>
    <property type="molecule type" value="Genomic_DNA"/>
</dbReference>
<evidence type="ECO:0000313" key="3">
    <source>
        <dbReference type="Proteomes" id="UP001235939"/>
    </source>
</evidence>
<organism evidence="2 3">
    <name type="scientific">Cordylochernes scorpioides</name>
    <dbReference type="NCBI Taxonomy" id="51811"/>
    <lineage>
        <taxon>Eukaryota</taxon>
        <taxon>Metazoa</taxon>
        <taxon>Ecdysozoa</taxon>
        <taxon>Arthropoda</taxon>
        <taxon>Chelicerata</taxon>
        <taxon>Arachnida</taxon>
        <taxon>Pseudoscorpiones</taxon>
        <taxon>Cheliferoidea</taxon>
        <taxon>Chernetidae</taxon>
        <taxon>Cordylochernes</taxon>
    </lineage>
</organism>
<feature type="compositionally biased region" description="Polar residues" evidence="1">
    <location>
        <begin position="19"/>
        <end position="35"/>
    </location>
</feature>
<proteinExistence type="predicted"/>
<feature type="compositionally biased region" description="Basic and acidic residues" evidence="1">
    <location>
        <begin position="36"/>
        <end position="48"/>
    </location>
</feature>
<protein>
    <submittedName>
        <fullName evidence="2">Uncharacterized protein</fullName>
    </submittedName>
</protein>
<name>A0ABY6LI64_9ARAC</name>
<evidence type="ECO:0000313" key="2">
    <source>
        <dbReference type="EMBL" id="UYV79966.1"/>
    </source>
</evidence>
<reference evidence="2 3" key="1">
    <citation type="submission" date="2022-01" db="EMBL/GenBank/DDBJ databases">
        <title>A chromosomal length assembly of Cordylochernes scorpioides.</title>
        <authorList>
            <person name="Zeh D."/>
            <person name="Zeh J."/>
        </authorList>
    </citation>
    <scope>NUCLEOTIDE SEQUENCE [LARGE SCALE GENOMIC DNA]</scope>
    <source>
        <strain evidence="2">IN4F17</strain>
        <tissue evidence="2">Whole Body</tissue>
    </source>
</reference>